<dbReference type="AlphaFoldDB" id="A0A9N9WF17"/>
<keyword evidence="1" id="KW-0175">Coiled coil</keyword>
<evidence type="ECO:0000256" key="1">
    <source>
        <dbReference type="SAM" id="Coils"/>
    </source>
</evidence>
<name>A0A9N9WF17_9NEOP</name>
<evidence type="ECO:0000313" key="4">
    <source>
        <dbReference type="EMBL" id="CAG9790256.1"/>
    </source>
</evidence>
<accession>A0A9N9WF17</accession>
<sequence length="298" mass="34610">MPLRHSPQHTPITSESMSALLPQTYDSDTPSERSGSSNINVRTKRRREPDEDVKDLKTEMRDLFFKLSTSVEQQFQAIKQQNIALQESLQFMSEKYDSVLQKIKNIEGERSEDGKKIQMLEERVDFLERKIRATSLEIRNIPLKSSTDKSTETKDEMCRLVKSLARSVNVNLQEEQIKDIYRIRSKKDTNKPLIIEFNSTLTKDNILRGVKTFNKDKAMGEKLNTNHLNIPGPSRPVYVSEALNQKTQKLFYMAREFAKENSYSYCWTSKGSIYLRKTEGQPLIHINSEVDLIKIRNK</sequence>
<feature type="domain" description="FP protein C-terminal" evidence="3">
    <location>
        <begin position="245"/>
        <end position="295"/>
    </location>
</feature>
<reference evidence="4" key="1">
    <citation type="submission" date="2021-12" db="EMBL/GenBank/DDBJ databases">
        <authorList>
            <person name="King R."/>
        </authorList>
    </citation>
    <scope>NUCLEOTIDE SEQUENCE</scope>
</reference>
<dbReference type="Pfam" id="PF25298">
    <property type="entry name" value="Baculo_FP_2nd"/>
    <property type="match status" value="1"/>
</dbReference>
<feature type="compositionally biased region" description="Polar residues" evidence="2">
    <location>
        <begin position="8"/>
        <end position="17"/>
    </location>
</feature>
<protein>
    <recommendedName>
        <fullName evidence="3">FP protein C-terminal domain-containing protein</fullName>
    </recommendedName>
</protein>
<reference evidence="4" key="2">
    <citation type="submission" date="2022-10" db="EMBL/GenBank/DDBJ databases">
        <authorList>
            <consortium name="ENA_rothamsted_submissions"/>
            <consortium name="culmorum"/>
            <person name="King R."/>
        </authorList>
    </citation>
    <scope>NUCLEOTIDE SEQUENCE</scope>
</reference>
<evidence type="ECO:0000259" key="3">
    <source>
        <dbReference type="Pfam" id="PF25298"/>
    </source>
</evidence>
<dbReference type="InterPro" id="IPR057251">
    <property type="entry name" value="FP_C"/>
</dbReference>
<feature type="region of interest" description="Disordered" evidence="2">
    <location>
        <begin position="1"/>
        <end position="54"/>
    </location>
</feature>
<feature type="coiled-coil region" evidence="1">
    <location>
        <begin position="89"/>
        <end position="137"/>
    </location>
</feature>
<feature type="compositionally biased region" description="Polar residues" evidence="2">
    <location>
        <begin position="24"/>
        <end position="41"/>
    </location>
</feature>
<proteinExistence type="predicted"/>
<keyword evidence="5" id="KW-1185">Reference proteome</keyword>
<dbReference type="OrthoDB" id="7477547at2759"/>
<organism evidence="4 5">
    <name type="scientific">Diatraea saccharalis</name>
    <name type="common">sugarcane borer</name>
    <dbReference type="NCBI Taxonomy" id="40085"/>
    <lineage>
        <taxon>Eukaryota</taxon>
        <taxon>Metazoa</taxon>
        <taxon>Ecdysozoa</taxon>
        <taxon>Arthropoda</taxon>
        <taxon>Hexapoda</taxon>
        <taxon>Insecta</taxon>
        <taxon>Pterygota</taxon>
        <taxon>Neoptera</taxon>
        <taxon>Endopterygota</taxon>
        <taxon>Lepidoptera</taxon>
        <taxon>Glossata</taxon>
        <taxon>Ditrysia</taxon>
        <taxon>Pyraloidea</taxon>
        <taxon>Crambidae</taxon>
        <taxon>Crambinae</taxon>
        <taxon>Diatraea</taxon>
    </lineage>
</organism>
<evidence type="ECO:0000313" key="5">
    <source>
        <dbReference type="Proteomes" id="UP001153714"/>
    </source>
</evidence>
<evidence type="ECO:0000256" key="2">
    <source>
        <dbReference type="SAM" id="MobiDB-lite"/>
    </source>
</evidence>
<dbReference type="Proteomes" id="UP001153714">
    <property type="component" value="Chromosome 21"/>
</dbReference>
<dbReference type="EMBL" id="OU893352">
    <property type="protein sequence ID" value="CAG9790256.1"/>
    <property type="molecule type" value="Genomic_DNA"/>
</dbReference>
<gene>
    <name evidence="4" type="ORF">DIATSA_LOCUS7925</name>
</gene>